<dbReference type="CDD" id="cd02440">
    <property type="entry name" value="AdoMet_MTases"/>
    <property type="match status" value="1"/>
</dbReference>
<dbReference type="SUPFAM" id="SSF53335">
    <property type="entry name" value="S-adenosyl-L-methionine-dependent methyltransferases"/>
    <property type="match status" value="1"/>
</dbReference>
<organism evidence="2 3">
    <name type="scientific">Aerophobetes bacterium</name>
    <dbReference type="NCBI Taxonomy" id="2030807"/>
    <lineage>
        <taxon>Bacteria</taxon>
        <taxon>Candidatus Aerophobota</taxon>
    </lineage>
</organism>
<dbReference type="InterPro" id="IPR013216">
    <property type="entry name" value="Methyltransf_11"/>
</dbReference>
<gene>
    <name evidence="2" type="ORF">DRJ00_01410</name>
</gene>
<feature type="domain" description="Methyltransferase type 11" evidence="1">
    <location>
        <begin position="53"/>
        <end position="139"/>
    </location>
</feature>
<dbReference type="Pfam" id="PF08241">
    <property type="entry name" value="Methyltransf_11"/>
    <property type="match status" value="1"/>
</dbReference>
<comment type="caution">
    <text evidence="2">The sequence shown here is derived from an EMBL/GenBank/DDBJ whole genome shotgun (WGS) entry which is preliminary data.</text>
</comment>
<reference evidence="2 3" key="1">
    <citation type="submission" date="2018-06" db="EMBL/GenBank/DDBJ databases">
        <title>Extensive metabolic versatility and redundancy in microbially diverse, dynamic hydrothermal sediments.</title>
        <authorList>
            <person name="Dombrowski N."/>
            <person name="Teske A."/>
            <person name="Baker B.J."/>
        </authorList>
    </citation>
    <scope>NUCLEOTIDE SEQUENCE [LARGE SCALE GENOMIC DNA]</scope>
    <source>
        <strain evidence="2">B47_G16</strain>
    </source>
</reference>
<evidence type="ECO:0000259" key="1">
    <source>
        <dbReference type="Pfam" id="PF08241"/>
    </source>
</evidence>
<dbReference type="EMBL" id="QMPZ01000008">
    <property type="protein sequence ID" value="RLE10441.1"/>
    <property type="molecule type" value="Genomic_DNA"/>
</dbReference>
<name>A0A497E5N3_UNCAE</name>
<evidence type="ECO:0000313" key="3">
    <source>
        <dbReference type="Proteomes" id="UP000279422"/>
    </source>
</evidence>
<protein>
    <submittedName>
        <fullName evidence="2">Ubiquinone biosynthesis protein UbiE</fullName>
    </submittedName>
</protein>
<evidence type="ECO:0000313" key="2">
    <source>
        <dbReference type="EMBL" id="RLE10441.1"/>
    </source>
</evidence>
<dbReference type="InterPro" id="IPR029063">
    <property type="entry name" value="SAM-dependent_MTases_sf"/>
</dbReference>
<proteinExistence type="predicted"/>
<accession>A0A497E5N3</accession>
<keyword evidence="2" id="KW-0830">Ubiquinone</keyword>
<dbReference type="AlphaFoldDB" id="A0A497E5N3"/>
<dbReference type="PANTHER" id="PTHR43591">
    <property type="entry name" value="METHYLTRANSFERASE"/>
    <property type="match status" value="1"/>
</dbReference>
<dbReference type="GO" id="GO:0008757">
    <property type="term" value="F:S-adenosylmethionine-dependent methyltransferase activity"/>
    <property type="evidence" value="ECO:0007669"/>
    <property type="project" value="InterPro"/>
</dbReference>
<sequence length="220" mass="25365">MIQKGVNLSALFAEKLAQNYDKWYKTSYGRYADKLEKQLFLKLVDFKKGQSLLDVGCGTGHFSFWFHDLGFKVVGMDISTEMLKVARSKIKSEKIRFIQADACSFPFPDNSFDVVTLITVLEFLSEPQKALREAFRVSREKIFLGVLGKWSFLAFRRKLKALFKESTYRRAKFYSVRELRKLLRGCVSADEDDIEIRSEKTLRGAFIGLAIIKKRKRSGG</sequence>
<dbReference type="Gene3D" id="3.40.50.150">
    <property type="entry name" value="Vaccinia Virus protein VP39"/>
    <property type="match status" value="1"/>
</dbReference>
<dbReference type="Proteomes" id="UP000279422">
    <property type="component" value="Unassembled WGS sequence"/>
</dbReference>